<keyword evidence="5" id="KW-0460">Magnesium</keyword>
<dbReference type="FunCoup" id="A0A0D0DUJ1">
    <property type="interactions" value="13"/>
</dbReference>
<evidence type="ECO:0000259" key="8">
    <source>
        <dbReference type="Pfam" id="PF01648"/>
    </source>
</evidence>
<evidence type="ECO:0000313" key="10">
    <source>
        <dbReference type="Proteomes" id="UP000054538"/>
    </source>
</evidence>
<dbReference type="HOGENOM" id="CLU_089696_3_2_1"/>
<dbReference type="AlphaFoldDB" id="A0A0D0DUJ1"/>
<evidence type="ECO:0000313" key="9">
    <source>
        <dbReference type="EMBL" id="KIK97993.1"/>
    </source>
</evidence>
<keyword evidence="7" id="KW-0275">Fatty acid biosynthesis</keyword>
<reference evidence="9 10" key="1">
    <citation type="submission" date="2014-04" db="EMBL/GenBank/DDBJ databases">
        <authorList>
            <consortium name="DOE Joint Genome Institute"/>
            <person name="Kuo A."/>
            <person name="Kohler A."/>
            <person name="Jargeat P."/>
            <person name="Nagy L.G."/>
            <person name="Floudas D."/>
            <person name="Copeland A."/>
            <person name="Barry K.W."/>
            <person name="Cichocki N."/>
            <person name="Veneault-Fourrey C."/>
            <person name="LaButti K."/>
            <person name="Lindquist E.A."/>
            <person name="Lipzen A."/>
            <person name="Lundell T."/>
            <person name="Morin E."/>
            <person name="Murat C."/>
            <person name="Sun H."/>
            <person name="Tunlid A."/>
            <person name="Henrissat B."/>
            <person name="Grigoriev I.V."/>
            <person name="Hibbett D.S."/>
            <person name="Martin F."/>
            <person name="Nordberg H.P."/>
            <person name="Cantor M.N."/>
            <person name="Hua S.X."/>
        </authorList>
    </citation>
    <scope>NUCLEOTIDE SEQUENCE [LARGE SCALE GENOMIC DNA]</scope>
    <source>
        <strain evidence="9 10">Ve08.2h10</strain>
    </source>
</reference>
<dbReference type="STRING" id="930991.A0A0D0DUJ1"/>
<keyword evidence="6" id="KW-0443">Lipid metabolism</keyword>
<protein>
    <recommendedName>
        <fullName evidence="8">4'-phosphopantetheinyl transferase domain-containing protein</fullName>
    </recommendedName>
</protein>
<dbReference type="HAMAP" id="MF_00101">
    <property type="entry name" value="AcpS"/>
    <property type="match status" value="1"/>
</dbReference>
<proteinExistence type="inferred from homology"/>
<keyword evidence="3" id="KW-0479">Metal-binding</keyword>
<evidence type="ECO:0000256" key="2">
    <source>
        <dbReference type="ARBA" id="ARBA00022679"/>
    </source>
</evidence>
<dbReference type="InterPro" id="IPR037143">
    <property type="entry name" value="4-PPantetheinyl_Trfase_dom_sf"/>
</dbReference>
<dbReference type="SUPFAM" id="SSF56214">
    <property type="entry name" value="4'-phosphopantetheinyl transferase"/>
    <property type="match status" value="1"/>
</dbReference>
<dbReference type="InParanoid" id="A0A0D0DUJ1"/>
<dbReference type="NCBIfam" id="TIGR00556">
    <property type="entry name" value="pantethn_trn"/>
    <property type="match status" value="1"/>
</dbReference>
<evidence type="ECO:0000256" key="4">
    <source>
        <dbReference type="ARBA" id="ARBA00022832"/>
    </source>
</evidence>
<keyword evidence="4" id="KW-0276">Fatty acid metabolism</keyword>
<evidence type="ECO:0000256" key="3">
    <source>
        <dbReference type="ARBA" id="ARBA00022723"/>
    </source>
</evidence>
<evidence type="ECO:0000256" key="1">
    <source>
        <dbReference type="ARBA" id="ARBA00022516"/>
    </source>
</evidence>
<dbReference type="GO" id="GO:0006633">
    <property type="term" value="P:fatty acid biosynthetic process"/>
    <property type="evidence" value="ECO:0007669"/>
    <property type="project" value="UniProtKB-KW"/>
</dbReference>
<dbReference type="InterPro" id="IPR002582">
    <property type="entry name" value="ACPS"/>
</dbReference>
<feature type="domain" description="4'-phosphopantetheinyl transferase" evidence="8">
    <location>
        <begin position="5"/>
        <end position="109"/>
    </location>
</feature>
<dbReference type="Gene3D" id="3.90.470.20">
    <property type="entry name" value="4'-phosphopantetheinyl transferase domain"/>
    <property type="match status" value="1"/>
</dbReference>
<organism evidence="9 10">
    <name type="scientific">Paxillus rubicundulus Ve08.2h10</name>
    <dbReference type="NCBI Taxonomy" id="930991"/>
    <lineage>
        <taxon>Eukaryota</taxon>
        <taxon>Fungi</taxon>
        <taxon>Dikarya</taxon>
        <taxon>Basidiomycota</taxon>
        <taxon>Agaricomycotina</taxon>
        <taxon>Agaricomycetes</taxon>
        <taxon>Agaricomycetidae</taxon>
        <taxon>Boletales</taxon>
        <taxon>Paxilineae</taxon>
        <taxon>Paxillaceae</taxon>
        <taxon>Paxillus</taxon>
    </lineage>
</organism>
<reference evidence="10" key="2">
    <citation type="submission" date="2015-01" db="EMBL/GenBank/DDBJ databases">
        <title>Evolutionary Origins and Diversification of the Mycorrhizal Mutualists.</title>
        <authorList>
            <consortium name="DOE Joint Genome Institute"/>
            <consortium name="Mycorrhizal Genomics Consortium"/>
            <person name="Kohler A."/>
            <person name="Kuo A."/>
            <person name="Nagy L.G."/>
            <person name="Floudas D."/>
            <person name="Copeland A."/>
            <person name="Barry K.W."/>
            <person name="Cichocki N."/>
            <person name="Veneault-Fourrey C."/>
            <person name="LaButti K."/>
            <person name="Lindquist E.A."/>
            <person name="Lipzen A."/>
            <person name="Lundell T."/>
            <person name="Morin E."/>
            <person name="Murat C."/>
            <person name="Riley R."/>
            <person name="Ohm R."/>
            <person name="Sun H."/>
            <person name="Tunlid A."/>
            <person name="Henrissat B."/>
            <person name="Grigoriev I.V."/>
            <person name="Hibbett D.S."/>
            <person name="Martin F."/>
        </authorList>
    </citation>
    <scope>NUCLEOTIDE SEQUENCE [LARGE SCALE GENOMIC DNA]</scope>
    <source>
        <strain evidence="10">Ve08.2h10</strain>
    </source>
</reference>
<dbReference type="Proteomes" id="UP000054538">
    <property type="component" value="Unassembled WGS sequence"/>
</dbReference>
<gene>
    <name evidence="9" type="ORF">PAXRUDRAFT_737711</name>
</gene>
<keyword evidence="2" id="KW-0808">Transferase</keyword>
<evidence type="ECO:0000256" key="6">
    <source>
        <dbReference type="ARBA" id="ARBA00023098"/>
    </source>
</evidence>
<sequence>MTVHGIGIDLLHIPRVVALIERRGPSRLASRILSPFELRDFRRLKLDKLDENGQGSMEAATRFLGVRWAVKEAAYKALYPFRPTWKDLTYTTFDIRTGSKPALALHPNVVVSSQLPRLHVSVSHDGQYIIANVVAEAST</sequence>
<keyword evidence="1" id="KW-0444">Lipid biosynthesis</keyword>
<dbReference type="GO" id="GO:0008897">
    <property type="term" value="F:holo-[acyl-carrier-protein] synthase activity"/>
    <property type="evidence" value="ECO:0007669"/>
    <property type="project" value="InterPro"/>
</dbReference>
<dbReference type="GO" id="GO:0000287">
    <property type="term" value="F:magnesium ion binding"/>
    <property type="evidence" value="ECO:0007669"/>
    <property type="project" value="InterPro"/>
</dbReference>
<evidence type="ECO:0000256" key="5">
    <source>
        <dbReference type="ARBA" id="ARBA00022842"/>
    </source>
</evidence>
<evidence type="ECO:0000256" key="7">
    <source>
        <dbReference type="ARBA" id="ARBA00023160"/>
    </source>
</evidence>
<accession>A0A0D0DUJ1</accession>
<dbReference type="EMBL" id="KN824911">
    <property type="protein sequence ID" value="KIK97993.1"/>
    <property type="molecule type" value="Genomic_DNA"/>
</dbReference>
<dbReference type="OrthoDB" id="15433at2759"/>
<dbReference type="Pfam" id="PF01648">
    <property type="entry name" value="ACPS"/>
    <property type="match status" value="1"/>
</dbReference>
<dbReference type="InterPro" id="IPR008278">
    <property type="entry name" value="4-PPantetheinyl_Trfase_dom"/>
</dbReference>
<dbReference type="InterPro" id="IPR004568">
    <property type="entry name" value="Ppantetheine-prot_Trfase_dom"/>
</dbReference>
<name>A0A0D0DUJ1_9AGAM</name>
<keyword evidence="10" id="KW-1185">Reference proteome</keyword>